<organism evidence="3 4">
    <name type="scientific">Nannocystis pusilla</name>
    <dbReference type="NCBI Taxonomy" id="889268"/>
    <lineage>
        <taxon>Bacteria</taxon>
        <taxon>Pseudomonadati</taxon>
        <taxon>Myxococcota</taxon>
        <taxon>Polyangia</taxon>
        <taxon>Nannocystales</taxon>
        <taxon>Nannocystaceae</taxon>
        <taxon>Nannocystis</taxon>
    </lineage>
</organism>
<dbReference type="RefSeq" id="WP_224189850.1">
    <property type="nucleotide sequence ID" value="NZ_JAIRAU010000001.1"/>
</dbReference>
<evidence type="ECO:0000256" key="1">
    <source>
        <dbReference type="SAM" id="Phobius"/>
    </source>
</evidence>
<keyword evidence="1" id="KW-0812">Transmembrane</keyword>
<dbReference type="Proteomes" id="UP001139031">
    <property type="component" value="Unassembled WGS sequence"/>
</dbReference>
<feature type="signal peptide" evidence="2">
    <location>
        <begin position="1"/>
        <end position="19"/>
    </location>
</feature>
<keyword evidence="1" id="KW-0472">Membrane</keyword>
<evidence type="ECO:0000313" key="3">
    <source>
        <dbReference type="EMBL" id="MBZ5708095.1"/>
    </source>
</evidence>
<accession>A0ABS7TIQ1</accession>
<reference evidence="3" key="1">
    <citation type="submission" date="2021-08" db="EMBL/GenBank/DDBJ databases">
        <authorList>
            <person name="Stevens D.C."/>
        </authorList>
    </citation>
    <scope>NUCLEOTIDE SEQUENCE</scope>
    <source>
        <strain evidence="3">DSM 53165</strain>
    </source>
</reference>
<comment type="caution">
    <text evidence="3">The sequence shown here is derived from an EMBL/GenBank/DDBJ whole genome shotgun (WGS) entry which is preliminary data.</text>
</comment>
<name>A0ABS7TIQ1_9BACT</name>
<sequence length="302" mass="31884">MMLLPVFLTVLLATAPAPAEPWQVHAAECQRRKAAGEHAEAGDACRRAFEAVPEGPASFDQRSLLAFSAVRLYKKAHKASNDVAPLCSAATLLRTFEAQLATLPPDDRPGDRAGVADALREIEPRIAGMCTEGSADDLVAVGRPDGKPKTEPAASPAQAPAVVVVQPARPAKTSTTDRPAIRSGERRLLRIAGWTTLGVGLALGGGMLAMLVKGAAMDVQVDSLNATYPAGTMISHAEAQRFHDLTRQGERANDLALGLGVPALALFISGVTLLGIDAHQRRTDRRFAVHPGLAGLRLTMEF</sequence>
<keyword evidence="2" id="KW-0732">Signal</keyword>
<keyword evidence="4" id="KW-1185">Reference proteome</keyword>
<dbReference type="EMBL" id="JAIRAU010000001">
    <property type="protein sequence ID" value="MBZ5708095.1"/>
    <property type="molecule type" value="Genomic_DNA"/>
</dbReference>
<gene>
    <name evidence="3" type="ORF">K7C98_02420</name>
</gene>
<proteinExistence type="predicted"/>
<feature type="chain" id="PRO_5045720546" evidence="2">
    <location>
        <begin position="20"/>
        <end position="302"/>
    </location>
</feature>
<evidence type="ECO:0000256" key="2">
    <source>
        <dbReference type="SAM" id="SignalP"/>
    </source>
</evidence>
<evidence type="ECO:0000313" key="4">
    <source>
        <dbReference type="Proteomes" id="UP001139031"/>
    </source>
</evidence>
<feature type="transmembrane region" description="Helical" evidence="1">
    <location>
        <begin position="255"/>
        <end position="276"/>
    </location>
</feature>
<protein>
    <submittedName>
        <fullName evidence="3">Uncharacterized protein</fullName>
    </submittedName>
</protein>
<keyword evidence="1" id="KW-1133">Transmembrane helix</keyword>